<gene>
    <name evidence="1" type="ORF">ROHU_002004</name>
</gene>
<accession>A0A498P0C8</accession>
<evidence type="ECO:0000313" key="2">
    <source>
        <dbReference type="Proteomes" id="UP000290572"/>
    </source>
</evidence>
<sequence>MEDDWGFGTGLAFRVVDTPQNKHRAERSFVPAYLVGELDEFFHIPFQLTTALPQSRQSYLSPTHLRF</sequence>
<keyword evidence="2" id="KW-1185">Reference proteome</keyword>
<reference evidence="1 2" key="1">
    <citation type="submission" date="2018-03" db="EMBL/GenBank/DDBJ databases">
        <title>Draft genome sequence of Rohu Carp (Labeo rohita).</title>
        <authorList>
            <person name="Das P."/>
            <person name="Kushwaha B."/>
            <person name="Joshi C.G."/>
            <person name="Kumar D."/>
            <person name="Nagpure N.S."/>
            <person name="Sahoo L."/>
            <person name="Das S.P."/>
            <person name="Bit A."/>
            <person name="Patnaik S."/>
            <person name="Meher P.K."/>
            <person name="Jayasankar P."/>
            <person name="Koringa P.G."/>
            <person name="Patel N.V."/>
            <person name="Hinsu A.T."/>
            <person name="Kumar R."/>
            <person name="Pandey M."/>
            <person name="Agarwal S."/>
            <person name="Srivastava S."/>
            <person name="Singh M."/>
            <person name="Iquebal M.A."/>
            <person name="Jaiswal S."/>
            <person name="Angadi U.B."/>
            <person name="Kumar N."/>
            <person name="Raza M."/>
            <person name="Shah T.M."/>
            <person name="Rai A."/>
            <person name="Jena J.K."/>
        </authorList>
    </citation>
    <scope>NUCLEOTIDE SEQUENCE [LARGE SCALE GENOMIC DNA]</scope>
    <source>
        <strain evidence="1">DASCIFA01</strain>
        <tissue evidence="1">Testis</tissue>
    </source>
</reference>
<name>A0A498P0C8_LABRO</name>
<protein>
    <submittedName>
        <fullName evidence="1">Uncharacterized protein</fullName>
    </submittedName>
</protein>
<dbReference type="EMBL" id="QBIY01005791">
    <property type="protein sequence ID" value="RXN37498.1"/>
    <property type="molecule type" value="Genomic_DNA"/>
</dbReference>
<dbReference type="Proteomes" id="UP000290572">
    <property type="component" value="Unassembled WGS sequence"/>
</dbReference>
<proteinExistence type="predicted"/>
<dbReference type="AlphaFoldDB" id="A0A498P0C8"/>
<comment type="caution">
    <text evidence="1">The sequence shown here is derived from an EMBL/GenBank/DDBJ whole genome shotgun (WGS) entry which is preliminary data.</text>
</comment>
<organism evidence="1 2">
    <name type="scientific">Labeo rohita</name>
    <name type="common">Indian major carp</name>
    <name type="synonym">Cyprinus rohita</name>
    <dbReference type="NCBI Taxonomy" id="84645"/>
    <lineage>
        <taxon>Eukaryota</taxon>
        <taxon>Metazoa</taxon>
        <taxon>Chordata</taxon>
        <taxon>Craniata</taxon>
        <taxon>Vertebrata</taxon>
        <taxon>Euteleostomi</taxon>
        <taxon>Actinopterygii</taxon>
        <taxon>Neopterygii</taxon>
        <taxon>Teleostei</taxon>
        <taxon>Ostariophysi</taxon>
        <taxon>Cypriniformes</taxon>
        <taxon>Cyprinidae</taxon>
        <taxon>Labeoninae</taxon>
        <taxon>Labeonini</taxon>
        <taxon>Labeo</taxon>
    </lineage>
</organism>
<evidence type="ECO:0000313" key="1">
    <source>
        <dbReference type="EMBL" id="RXN37498.1"/>
    </source>
</evidence>